<name>A0A481ZCV5_9VIRU</name>
<protein>
    <submittedName>
        <fullName evidence="1">Uncharacterized protein</fullName>
    </submittedName>
</protein>
<sequence length="97" mass="10781">MDSLQQTGNNLKDIISWVKSGHIVTLKAGFKTLTYHNKCGSGSLLYSDKVINVDVGSYASLLNEGEWPWYFDDEGCRICSCKIGKKLVCSINIKLGY</sequence>
<evidence type="ECO:0000313" key="1">
    <source>
        <dbReference type="EMBL" id="QBK92501.1"/>
    </source>
</evidence>
<dbReference type="EMBL" id="MK500578">
    <property type="protein sequence ID" value="QBK92501.1"/>
    <property type="molecule type" value="Genomic_DNA"/>
</dbReference>
<gene>
    <name evidence="1" type="ORF">LCPAC401_01390</name>
</gene>
<accession>A0A481ZCV5</accession>
<reference evidence="1" key="1">
    <citation type="journal article" date="2019" name="MBio">
        <title>Virus Genomes from Deep Sea Sediments Expand the Ocean Megavirome and Support Independent Origins of Viral Gigantism.</title>
        <authorList>
            <person name="Backstrom D."/>
            <person name="Yutin N."/>
            <person name="Jorgensen S.L."/>
            <person name="Dharamshi J."/>
            <person name="Homa F."/>
            <person name="Zaremba-Niedwiedzka K."/>
            <person name="Spang A."/>
            <person name="Wolf Y.I."/>
            <person name="Koonin E.V."/>
            <person name="Ettema T.J."/>
        </authorList>
    </citation>
    <scope>NUCLEOTIDE SEQUENCE</scope>
</reference>
<organism evidence="1">
    <name type="scientific">Pithovirus LCPAC401</name>
    <dbReference type="NCBI Taxonomy" id="2506595"/>
    <lineage>
        <taxon>Viruses</taxon>
        <taxon>Pithoviruses</taxon>
    </lineage>
</organism>
<proteinExistence type="predicted"/>